<dbReference type="VEuPathDB" id="FungiDB:RhiirFUN_007741"/>
<dbReference type="EMBL" id="LLXL01005084">
    <property type="protein sequence ID" value="PKK56816.1"/>
    <property type="molecule type" value="Genomic_DNA"/>
</dbReference>
<reference evidence="1 2" key="2">
    <citation type="submission" date="2017-10" db="EMBL/GenBank/DDBJ databases">
        <title>Extensive intraspecific genome diversity in a model arbuscular mycorrhizal fungus.</title>
        <authorList>
            <person name="Chen E.C.H."/>
            <person name="Morin E."/>
            <person name="Baudet D."/>
            <person name="Noel J."/>
            <person name="Ndikumana S."/>
            <person name="Charron P."/>
            <person name="St-Onge C."/>
            <person name="Giorgi J."/>
            <person name="Grigoriev I.V."/>
            <person name="Roux C."/>
            <person name="Martin F.M."/>
            <person name="Corradi N."/>
        </authorList>
    </citation>
    <scope>NUCLEOTIDE SEQUENCE [LARGE SCALE GENOMIC DNA]</scope>
    <source>
        <strain evidence="1 2">C2</strain>
    </source>
</reference>
<gene>
    <name evidence="1" type="ORF">RhiirC2_799238</name>
</gene>
<name>A0A2N1M585_9GLOM</name>
<sequence length="196" mass="22683">MESLQGEFPSFDFIIYEAKKALKQVYDSVQSLNEIGAFEHYKSPESDEDIELCDAILDKLSLINIEELSWKDPVASLVLDENSNLIKPLDEISLQQLSFFHSINFSPVPVKFLHDSKWKEVPSKQKQVVDNILLVLKEVWNNCTYSDHKFTKKLNEGSYFSDVINPLLRASLSGIDRDKTYLPCKYLLTINIYWQL</sequence>
<dbReference type="VEuPathDB" id="FungiDB:RhiirA1_483128"/>
<evidence type="ECO:0000313" key="2">
    <source>
        <dbReference type="Proteomes" id="UP000233469"/>
    </source>
</evidence>
<comment type="caution">
    <text evidence="1">The sequence shown here is derived from an EMBL/GenBank/DDBJ whole genome shotgun (WGS) entry which is preliminary data.</text>
</comment>
<dbReference type="VEuPathDB" id="FungiDB:RhiirFUN_007750"/>
<proteinExistence type="predicted"/>
<accession>A0A2N1M585</accession>
<organism evidence="1 2">
    <name type="scientific">Rhizophagus irregularis</name>
    <dbReference type="NCBI Taxonomy" id="588596"/>
    <lineage>
        <taxon>Eukaryota</taxon>
        <taxon>Fungi</taxon>
        <taxon>Fungi incertae sedis</taxon>
        <taxon>Mucoromycota</taxon>
        <taxon>Glomeromycotina</taxon>
        <taxon>Glomeromycetes</taxon>
        <taxon>Glomerales</taxon>
        <taxon>Glomeraceae</taxon>
        <taxon>Rhizophagus</taxon>
    </lineage>
</organism>
<protein>
    <submittedName>
        <fullName evidence="1">Uncharacterized protein</fullName>
    </submittedName>
</protein>
<dbReference type="Proteomes" id="UP000233469">
    <property type="component" value="Unassembled WGS sequence"/>
</dbReference>
<dbReference type="AlphaFoldDB" id="A0A2N1M585"/>
<reference evidence="1 2" key="1">
    <citation type="submission" date="2016-04" db="EMBL/GenBank/DDBJ databases">
        <title>Genome analyses suggest a sexual origin of heterokaryosis in a supposedly ancient asexual fungus.</title>
        <authorList>
            <person name="Ropars J."/>
            <person name="Sedzielewska K."/>
            <person name="Noel J."/>
            <person name="Charron P."/>
            <person name="Farinelli L."/>
            <person name="Marton T."/>
            <person name="Kruger M."/>
            <person name="Pelin A."/>
            <person name="Brachmann A."/>
            <person name="Corradi N."/>
        </authorList>
    </citation>
    <scope>NUCLEOTIDE SEQUENCE [LARGE SCALE GENOMIC DNA]</scope>
    <source>
        <strain evidence="1 2">C2</strain>
    </source>
</reference>
<evidence type="ECO:0000313" key="1">
    <source>
        <dbReference type="EMBL" id="PKK56816.1"/>
    </source>
</evidence>
<dbReference type="VEuPathDB" id="FungiDB:FUN_009004"/>